<dbReference type="PANTHER" id="PTHR40455:SF1">
    <property type="entry name" value="ANTITOXIN HIGA"/>
    <property type="match status" value="1"/>
</dbReference>
<dbReference type="GO" id="GO:0001046">
    <property type="term" value="F:core promoter sequence-specific DNA binding"/>
    <property type="evidence" value="ECO:0007669"/>
    <property type="project" value="TreeGrafter"/>
</dbReference>
<dbReference type="InterPro" id="IPR001387">
    <property type="entry name" value="Cro/C1-type_HTH"/>
</dbReference>
<dbReference type="Gene3D" id="1.10.260.40">
    <property type="entry name" value="lambda repressor-like DNA-binding domains"/>
    <property type="match status" value="1"/>
</dbReference>
<dbReference type="AlphaFoldDB" id="A0A3S0KBN3"/>
<dbReference type="EMBL" id="RXNV01000018">
    <property type="protein sequence ID" value="RTR27002.1"/>
    <property type="molecule type" value="Genomic_DNA"/>
</dbReference>
<name>A0A3S0KBN3_9GAMM</name>
<dbReference type="SUPFAM" id="SSF47413">
    <property type="entry name" value="lambda repressor-like DNA-binding domains"/>
    <property type="match status" value="1"/>
</dbReference>
<evidence type="ECO:0008006" key="3">
    <source>
        <dbReference type="Google" id="ProtNLM"/>
    </source>
</evidence>
<evidence type="ECO:0000313" key="1">
    <source>
        <dbReference type="EMBL" id="RTR27002.1"/>
    </source>
</evidence>
<reference evidence="1 2" key="1">
    <citation type="submission" date="2018-12" db="EMBL/GenBank/DDBJ databases">
        <authorList>
            <person name="Yu L."/>
        </authorList>
    </citation>
    <scope>NUCLEOTIDE SEQUENCE [LARGE SCALE GENOMIC DNA]</scope>
    <source>
        <strain evidence="1 2">HAW-EB5</strain>
    </source>
</reference>
<evidence type="ECO:0000313" key="2">
    <source>
        <dbReference type="Proteomes" id="UP000282060"/>
    </source>
</evidence>
<keyword evidence="2" id="KW-1185">Reference proteome</keyword>
<dbReference type="InterPro" id="IPR039060">
    <property type="entry name" value="Antitox_HigA"/>
</dbReference>
<organism evidence="1 2">
    <name type="scientific">Shewanella atlantica</name>
    <dbReference type="NCBI Taxonomy" id="271099"/>
    <lineage>
        <taxon>Bacteria</taxon>
        <taxon>Pseudomonadati</taxon>
        <taxon>Pseudomonadota</taxon>
        <taxon>Gammaproteobacteria</taxon>
        <taxon>Alteromonadales</taxon>
        <taxon>Shewanellaceae</taxon>
        <taxon>Shewanella</taxon>
    </lineage>
</organism>
<protein>
    <recommendedName>
        <fullName evidence="3">Transcriptional regulator</fullName>
    </recommendedName>
</protein>
<dbReference type="InterPro" id="IPR010982">
    <property type="entry name" value="Lambda_DNA-bd_dom_sf"/>
</dbReference>
<dbReference type="Proteomes" id="UP000282060">
    <property type="component" value="Unassembled WGS sequence"/>
</dbReference>
<dbReference type="OrthoDB" id="9796786at2"/>
<proteinExistence type="predicted"/>
<dbReference type="PANTHER" id="PTHR40455">
    <property type="entry name" value="ANTITOXIN HIGA"/>
    <property type="match status" value="1"/>
</dbReference>
<dbReference type="RefSeq" id="WP_126507980.1">
    <property type="nucleotide sequence ID" value="NZ_RXNV01000018.1"/>
</dbReference>
<sequence length="149" mass="17196">MTQVKLIKTAQDYEQALARLTALIDLDFASKLEDRDEIEMLVYVIDEYEQRIFPINPPHAIEAIKFRMEQMGLNETDLIYYIGSKSKVAEVLNGTRNLSLNTYRKICIGLGISAEMLEEIEELIEDELDARLVDERRGQAEIEIEIDDL</sequence>
<comment type="caution">
    <text evidence="1">The sequence shown here is derived from an EMBL/GenBank/DDBJ whole genome shotgun (WGS) entry which is preliminary data.</text>
</comment>
<dbReference type="GO" id="GO:0006355">
    <property type="term" value="P:regulation of DNA-templated transcription"/>
    <property type="evidence" value="ECO:0007669"/>
    <property type="project" value="InterPro"/>
</dbReference>
<accession>A0A3S0KBN3</accession>
<gene>
    <name evidence="1" type="ORF">EKG39_21055</name>
</gene>
<dbReference type="CDD" id="cd00093">
    <property type="entry name" value="HTH_XRE"/>
    <property type="match status" value="1"/>
</dbReference>